<dbReference type="Proteomes" id="UP001180556">
    <property type="component" value="Unassembled WGS sequence"/>
</dbReference>
<accession>A0ABU2W4M5</accession>
<protein>
    <submittedName>
        <fullName evidence="7">S1 family peptidase</fullName>
    </submittedName>
</protein>
<dbReference type="InterPro" id="IPR033116">
    <property type="entry name" value="TRYPSIN_SER"/>
</dbReference>
<keyword evidence="6" id="KW-0732">Signal</keyword>
<dbReference type="InterPro" id="IPR001316">
    <property type="entry name" value="Pept_S1A_streptogrisin"/>
</dbReference>
<evidence type="ECO:0000256" key="6">
    <source>
        <dbReference type="SAM" id="SignalP"/>
    </source>
</evidence>
<evidence type="ECO:0000256" key="1">
    <source>
        <dbReference type="ARBA" id="ARBA00007664"/>
    </source>
</evidence>
<keyword evidence="4" id="KW-0720">Serine protease</keyword>
<dbReference type="SUPFAM" id="SSF50494">
    <property type="entry name" value="Trypsin-like serine proteases"/>
    <property type="match status" value="1"/>
</dbReference>
<evidence type="ECO:0000313" key="8">
    <source>
        <dbReference type="Proteomes" id="UP001180556"/>
    </source>
</evidence>
<dbReference type="InterPro" id="IPR009003">
    <property type="entry name" value="Peptidase_S1_PA"/>
</dbReference>
<evidence type="ECO:0000313" key="7">
    <source>
        <dbReference type="EMBL" id="MDT0492806.1"/>
    </source>
</evidence>
<dbReference type="InterPro" id="IPR043504">
    <property type="entry name" value="Peptidase_S1_PA_chymotrypsin"/>
</dbReference>
<keyword evidence="5" id="KW-1015">Disulfide bond</keyword>
<comment type="similarity">
    <text evidence="1">Belongs to the peptidase S1 family.</text>
</comment>
<keyword evidence="2" id="KW-0645">Protease</keyword>
<feature type="chain" id="PRO_5045450408" evidence="6">
    <location>
        <begin position="27"/>
        <end position="431"/>
    </location>
</feature>
<dbReference type="PROSITE" id="PS00134">
    <property type="entry name" value="TRYPSIN_HIS"/>
    <property type="match status" value="1"/>
</dbReference>
<dbReference type="Gene3D" id="2.40.10.10">
    <property type="entry name" value="Trypsin-like serine proteases"/>
    <property type="match status" value="2"/>
</dbReference>
<dbReference type="CDD" id="cd21112">
    <property type="entry name" value="alphaLP-like"/>
    <property type="match status" value="1"/>
</dbReference>
<comment type="caution">
    <text evidence="7">The sequence shown here is derived from an EMBL/GenBank/DDBJ whole genome shotgun (WGS) entry which is preliminary data.</text>
</comment>
<name>A0ABU2W4M5_9ACTN</name>
<evidence type="ECO:0000256" key="3">
    <source>
        <dbReference type="ARBA" id="ARBA00022801"/>
    </source>
</evidence>
<sequence>MSTRSMSRNALFAALGLALAAGTLLAPGLQAEAAESEASSAPSNTPSAQLMARQDALLDAAKSIRTIADQDPRSNFSGIELTVEKSVLDLYWKGAAPAEVQSLITRVNAEGKSTIRLHPADFSLAELNREVKQVMAQPDTSFGKATRAAPLHDGSGLNVAVDGTGAPLGSRAHKQLAPSAASGIDTKVPVTLEVAPEATPVDRIDDSSPYWGGALMINRSGSNACTSAFGVKRNSDGATRVLTAAHCGKTGDEWVDGGYDVMGKVEGNWPTYETQLINTRGGTSVWHGSVRADHTSGSDATNKTVRGWAFPEVGQLVCSSGSFSGSRCVIKVTHNNVTLNLGGGLIVPGMVQAEQQGRTNAAGNGDSGGPVYGVRSDGGATASGIISAIDLSTSVTCTGVPAGGGRSCAWRMFYVNIQNAMNVSKTTINMG</sequence>
<dbReference type="PROSITE" id="PS00135">
    <property type="entry name" value="TRYPSIN_SER"/>
    <property type="match status" value="1"/>
</dbReference>
<keyword evidence="8" id="KW-1185">Reference proteome</keyword>
<dbReference type="InterPro" id="IPR018114">
    <property type="entry name" value="TRYPSIN_HIS"/>
</dbReference>
<reference evidence="8" key="1">
    <citation type="submission" date="2023-07" db="EMBL/GenBank/DDBJ databases">
        <title>30 novel species of actinomycetes from the DSMZ collection.</title>
        <authorList>
            <person name="Nouioui I."/>
        </authorList>
    </citation>
    <scope>NUCLEOTIDE SEQUENCE [LARGE SCALE GENOMIC DNA]</scope>
    <source>
        <strain evidence="8">DSM 40932</strain>
    </source>
</reference>
<organism evidence="7 8">
    <name type="scientific">Streptomyces stephensoniae</name>
    <dbReference type="NCBI Taxonomy" id="3375367"/>
    <lineage>
        <taxon>Bacteria</taxon>
        <taxon>Bacillati</taxon>
        <taxon>Actinomycetota</taxon>
        <taxon>Actinomycetes</taxon>
        <taxon>Kitasatosporales</taxon>
        <taxon>Streptomycetaceae</taxon>
        <taxon>Streptomyces</taxon>
    </lineage>
</organism>
<evidence type="ECO:0000256" key="2">
    <source>
        <dbReference type="ARBA" id="ARBA00022670"/>
    </source>
</evidence>
<dbReference type="PRINTS" id="PR00861">
    <property type="entry name" value="ALYTICPTASE"/>
</dbReference>
<proteinExistence type="inferred from homology"/>
<feature type="signal peptide" evidence="6">
    <location>
        <begin position="1"/>
        <end position="26"/>
    </location>
</feature>
<evidence type="ECO:0000256" key="5">
    <source>
        <dbReference type="ARBA" id="ARBA00023157"/>
    </source>
</evidence>
<dbReference type="EMBL" id="JAVRFG010000025">
    <property type="protein sequence ID" value="MDT0492806.1"/>
    <property type="molecule type" value="Genomic_DNA"/>
</dbReference>
<evidence type="ECO:0000256" key="4">
    <source>
        <dbReference type="ARBA" id="ARBA00022825"/>
    </source>
</evidence>
<keyword evidence="3" id="KW-0378">Hydrolase</keyword>
<dbReference type="RefSeq" id="WP_311602511.1">
    <property type="nucleotide sequence ID" value="NZ_JAVRFG010000025.1"/>
</dbReference>
<gene>
    <name evidence="7" type="ORF">RM717_20080</name>
</gene>